<evidence type="ECO:0000256" key="1">
    <source>
        <dbReference type="SAM" id="MobiDB-lite"/>
    </source>
</evidence>
<dbReference type="GeneID" id="38133970"/>
<evidence type="ECO:0000313" key="2">
    <source>
        <dbReference type="EMBL" id="RDH35203.1"/>
    </source>
</evidence>
<name>A0A3F3Q7R9_9EURO</name>
<evidence type="ECO:0000313" key="3">
    <source>
        <dbReference type="Proteomes" id="UP000253729"/>
    </source>
</evidence>
<reference evidence="2 3" key="1">
    <citation type="submission" date="2018-07" db="EMBL/GenBank/DDBJ databases">
        <title>The genomes of Aspergillus section Nigri reveals drivers in fungal speciation.</title>
        <authorList>
            <consortium name="DOE Joint Genome Institute"/>
            <person name="Vesth T.C."/>
            <person name="Nybo J."/>
            <person name="Theobald S."/>
            <person name="Brandl J."/>
            <person name="Frisvad J.C."/>
            <person name="Nielsen K.F."/>
            <person name="Lyhne E.K."/>
            <person name="Kogle M.E."/>
            <person name="Kuo A."/>
            <person name="Riley R."/>
            <person name="Clum A."/>
            <person name="Nolan M."/>
            <person name="Lipzen A."/>
            <person name="Salamov A."/>
            <person name="Henrissat B."/>
            <person name="Wiebenga A."/>
            <person name="De vries R.P."/>
            <person name="Grigoriev I.V."/>
            <person name="Mortensen U.H."/>
            <person name="Andersen M.R."/>
            <person name="Baker S.E."/>
        </authorList>
    </citation>
    <scope>NUCLEOTIDE SEQUENCE [LARGE SCALE GENOMIC DNA]</scope>
    <source>
        <strain evidence="2 3">CBS 139.54b</strain>
    </source>
</reference>
<proteinExistence type="predicted"/>
<dbReference type="EMBL" id="KZ852041">
    <property type="protein sequence ID" value="RDH35203.1"/>
    <property type="molecule type" value="Genomic_DNA"/>
</dbReference>
<dbReference type="Proteomes" id="UP000253729">
    <property type="component" value="Unassembled WGS sequence"/>
</dbReference>
<protein>
    <submittedName>
        <fullName evidence="2">Uncharacterized protein</fullName>
    </submittedName>
</protein>
<dbReference type="AlphaFoldDB" id="A0A3F3Q7R9"/>
<accession>A0A3F3Q7R9</accession>
<gene>
    <name evidence="2" type="ORF">BDQ94DRAFT_140393</name>
</gene>
<keyword evidence="3" id="KW-1185">Reference proteome</keyword>
<feature type="region of interest" description="Disordered" evidence="1">
    <location>
        <begin position="1"/>
        <end position="28"/>
    </location>
</feature>
<dbReference type="RefSeq" id="XP_026628225.1">
    <property type="nucleotide sequence ID" value="XM_026765614.1"/>
</dbReference>
<organism evidence="2 3">
    <name type="scientific">Aspergillus welwitschiae</name>
    <dbReference type="NCBI Taxonomy" id="1341132"/>
    <lineage>
        <taxon>Eukaryota</taxon>
        <taxon>Fungi</taxon>
        <taxon>Dikarya</taxon>
        <taxon>Ascomycota</taxon>
        <taxon>Pezizomycotina</taxon>
        <taxon>Eurotiomycetes</taxon>
        <taxon>Eurotiomycetidae</taxon>
        <taxon>Eurotiales</taxon>
        <taxon>Aspergillaceae</taxon>
        <taxon>Aspergillus</taxon>
        <taxon>Aspergillus subgen. Circumdati</taxon>
    </lineage>
</organism>
<sequence>MQLGQQLAGQAIRRASTHPHPHEQPHTDAHWIYGDQQGVYVCVSVLFAEETRDKLEDRGWVAVSCSA</sequence>